<keyword evidence="3" id="KW-1185">Reference proteome</keyword>
<comment type="function">
    <text evidence="1">Could be involved in insertion of integral membrane proteins into the membrane.</text>
</comment>
<keyword evidence="1" id="KW-0472">Membrane</keyword>
<organism evidence="2 3">
    <name type="scientific">Dactylosporangium darangshiense</name>
    <dbReference type="NCBI Taxonomy" id="579108"/>
    <lineage>
        <taxon>Bacteria</taxon>
        <taxon>Bacillati</taxon>
        <taxon>Actinomycetota</taxon>
        <taxon>Actinomycetes</taxon>
        <taxon>Micromonosporales</taxon>
        <taxon>Micromonosporaceae</taxon>
        <taxon>Dactylosporangium</taxon>
    </lineage>
</organism>
<comment type="subcellular location">
    <subcellularLocation>
        <location evidence="1">Cell membrane</location>
        <topology evidence="1">Peripheral membrane protein</topology>
        <orientation evidence="1">Cytoplasmic side</orientation>
    </subcellularLocation>
</comment>
<evidence type="ECO:0000313" key="2">
    <source>
        <dbReference type="EMBL" id="GAA4260258.1"/>
    </source>
</evidence>
<reference evidence="3" key="1">
    <citation type="journal article" date="2019" name="Int. J. Syst. Evol. Microbiol.">
        <title>The Global Catalogue of Microorganisms (GCM) 10K type strain sequencing project: providing services to taxonomists for standard genome sequencing and annotation.</title>
        <authorList>
            <consortium name="The Broad Institute Genomics Platform"/>
            <consortium name="The Broad Institute Genome Sequencing Center for Infectious Disease"/>
            <person name="Wu L."/>
            <person name="Ma J."/>
        </authorList>
    </citation>
    <scope>NUCLEOTIDE SEQUENCE [LARGE SCALE GENOMIC DNA]</scope>
    <source>
        <strain evidence="3">JCM 17441</strain>
    </source>
</reference>
<dbReference type="PANTHER" id="PTHR33383:SF1">
    <property type="entry name" value="MEMBRANE PROTEIN INSERTION EFFICIENCY FACTOR-RELATED"/>
    <property type="match status" value="1"/>
</dbReference>
<dbReference type="InterPro" id="IPR002696">
    <property type="entry name" value="Membr_insert_effic_factor_YidD"/>
</dbReference>
<comment type="caution">
    <text evidence="2">The sequence shown here is derived from an EMBL/GenBank/DDBJ whole genome shotgun (WGS) entry which is preliminary data.</text>
</comment>
<dbReference type="Pfam" id="PF01809">
    <property type="entry name" value="YidD"/>
    <property type="match status" value="1"/>
</dbReference>
<dbReference type="Proteomes" id="UP001500620">
    <property type="component" value="Unassembled WGS sequence"/>
</dbReference>
<dbReference type="PANTHER" id="PTHR33383">
    <property type="entry name" value="MEMBRANE PROTEIN INSERTION EFFICIENCY FACTOR-RELATED"/>
    <property type="match status" value="1"/>
</dbReference>
<gene>
    <name evidence="2" type="ORF">GCM10022255_088220</name>
</gene>
<protein>
    <recommendedName>
        <fullName evidence="1">Putative membrane protein insertion efficiency factor</fullName>
    </recommendedName>
</protein>
<dbReference type="HAMAP" id="MF_00386">
    <property type="entry name" value="UPF0161_YidD"/>
    <property type="match status" value="1"/>
</dbReference>
<proteinExistence type="inferred from homology"/>
<name>A0ABP8DNA9_9ACTN</name>
<accession>A0ABP8DNA9</accession>
<sequence length="152" mass="16451">MAPELYHGLMRERWFGRRHHRHHHHGYQGGGGNSCLRDACLLEAGCCIGEAIDGSCLMLGLLSLPSMLFTVARAPRAAASADGPLVGAIRRYQTEISSKRETPCCRFTPSCSHYAAEAIQTHGAARGLWLATRRLARCRPGGAYGPDPVPAV</sequence>
<evidence type="ECO:0000313" key="3">
    <source>
        <dbReference type="Proteomes" id="UP001500620"/>
    </source>
</evidence>
<dbReference type="EMBL" id="BAABAT010000039">
    <property type="protein sequence ID" value="GAA4260258.1"/>
    <property type="molecule type" value="Genomic_DNA"/>
</dbReference>
<evidence type="ECO:0000256" key="1">
    <source>
        <dbReference type="HAMAP-Rule" id="MF_00386"/>
    </source>
</evidence>
<comment type="similarity">
    <text evidence="1">Belongs to the UPF0161 family.</text>
</comment>
<keyword evidence="1" id="KW-1003">Cell membrane</keyword>
<dbReference type="SMART" id="SM01234">
    <property type="entry name" value="Haemolytic"/>
    <property type="match status" value="1"/>
</dbReference>
<dbReference type="NCBIfam" id="TIGR00278">
    <property type="entry name" value="membrane protein insertion efficiency factor YidD"/>
    <property type="match status" value="1"/>
</dbReference>